<protein>
    <recommendedName>
        <fullName evidence="10">peptidoglycan glycosyltransferase</fullName>
        <ecNumber evidence="10">2.4.99.28</ecNumber>
    </recommendedName>
</protein>
<dbReference type="PANTHER" id="PTHR32282:SF15">
    <property type="entry name" value="PENICILLIN-BINDING PROTEIN 1C"/>
    <property type="match status" value="1"/>
</dbReference>
<dbReference type="Gene3D" id="3.40.710.10">
    <property type="entry name" value="DD-peptidase/beta-lactamase superfamily"/>
    <property type="match status" value="1"/>
</dbReference>
<evidence type="ECO:0000256" key="10">
    <source>
        <dbReference type="ARBA" id="ARBA00044770"/>
    </source>
</evidence>
<dbReference type="Pfam" id="PF00912">
    <property type="entry name" value="Transgly"/>
    <property type="match status" value="1"/>
</dbReference>
<dbReference type="GO" id="GO:0006508">
    <property type="term" value="P:proteolysis"/>
    <property type="evidence" value="ECO:0007669"/>
    <property type="project" value="UniProtKB-KW"/>
</dbReference>
<keyword evidence="6" id="KW-0328">Glycosyltransferase</keyword>
<keyword evidence="7" id="KW-0808">Transferase</keyword>
<gene>
    <name evidence="16" type="primary">pbpC</name>
    <name evidence="16" type="ORF">EYW49_16280</name>
</gene>
<dbReference type="Pfam" id="PF06832">
    <property type="entry name" value="BiPBP_C"/>
    <property type="match status" value="1"/>
</dbReference>
<dbReference type="PANTHER" id="PTHR32282">
    <property type="entry name" value="BINDING PROTEIN TRANSPEPTIDASE, PUTATIVE-RELATED"/>
    <property type="match status" value="1"/>
</dbReference>
<dbReference type="Proteomes" id="UP000292781">
    <property type="component" value="Unassembled WGS sequence"/>
</dbReference>
<keyword evidence="17" id="KW-1185">Reference proteome</keyword>
<name>A0A4Q9VLB9_9HYPH</name>
<dbReference type="GO" id="GO:0008955">
    <property type="term" value="F:peptidoglycan glycosyltransferase activity"/>
    <property type="evidence" value="ECO:0007669"/>
    <property type="project" value="UniProtKB-EC"/>
</dbReference>
<evidence type="ECO:0000256" key="1">
    <source>
        <dbReference type="ARBA" id="ARBA00004752"/>
    </source>
</evidence>
<evidence type="ECO:0000256" key="7">
    <source>
        <dbReference type="ARBA" id="ARBA00022679"/>
    </source>
</evidence>
<dbReference type="Gene3D" id="1.10.3810.10">
    <property type="entry name" value="Biosynthetic peptidoglycan transglycosylase-like"/>
    <property type="match status" value="1"/>
</dbReference>
<feature type="transmembrane region" description="Helical" evidence="12">
    <location>
        <begin position="16"/>
        <end position="40"/>
    </location>
</feature>
<dbReference type="InterPro" id="IPR001264">
    <property type="entry name" value="Glyco_trans_51"/>
</dbReference>
<dbReference type="InterPro" id="IPR009647">
    <property type="entry name" value="PBP_C"/>
</dbReference>
<dbReference type="NCBIfam" id="TIGR02073">
    <property type="entry name" value="PBP_1c"/>
    <property type="match status" value="1"/>
</dbReference>
<dbReference type="GO" id="GO:0004180">
    <property type="term" value="F:carboxypeptidase activity"/>
    <property type="evidence" value="ECO:0007669"/>
    <property type="project" value="UniProtKB-KW"/>
</dbReference>
<comment type="pathway">
    <text evidence="1">Cell wall biogenesis; peptidoglycan biosynthesis.</text>
</comment>
<organism evidence="16 17">
    <name type="scientific">Siculibacillus lacustris</name>
    <dbReference type="NCBI Taxonomy" id="1549641"/>
    <lineage>
        <taxon>Bacteria</taxon>
        <taxon>Pseudomonadati</taxon>
        <taxon>Pseudomonadota</taxon>
        <taxon>Alphaproteobacteria</taxon>
        <taxon>Hyphomicrobiales</taxon>
        <taxon>Ancalomicrobiaceae</taxon>
        <taxon>Siculibacillus</taxon>
    </lineage>
</organism>
<dbReference type="GO" id="GO:0009252">
    <property type="term" value="P:peptidoglycan biosynthetic process"/>
    <property type="evidence" value="ECO:0007669"/>
    <property type="project" value="UniProtKB-UniPathway"/>
</dbReference>
<dbReference type="OrthoDB" id="9766909at2"/>
<comment type="catalytic activity">
    <reaction evidence="11">
        <text>[GlcNAc-(1-&gt;4)-Mur2Ac(oyl-L-Ala-gamma-D-Glu-L-Lys-D-Ala-D-Ala)](n)-di-trans,octa-cis-undecaprenyl diphosphate + beta-D-GlcNAc-(1-&gt;4)-Mur2Ac(oyl-L-Ala-gamma-D-Glu-L-Lys-D-Ala-D-Ala)-di-trans,octa-cis-undecaprenyl diphosphate = [GlcNAc-(1-&gt;4)-Mur2Ac(oyl-L-Ala-gamma-D-Glu-L-Lys-D-Ala-D-Ala)](n+1)-di-trans,octa-cis-undecaprenyl diphosphate + di-trans,octa-cis-undecaprenyl diphosphate + H(+)</text>
        <dbReference type="Rhea" id="RHEA:23708"/>
        <dbReference type="Rhea" id="RHEA-COMP:9602"/>
        <dbReference type="Rhea" id="RHEA-COMP:9603"/>
        <dbReference type="ChEBI" id="CHEBI:15378"/>
        <dbReference type="ChEBI" id="CHEBI:58405"/>
        <dbReference type="ChEBI" id="CHEBI:60033"/>
        <dbReference type="ChEBI" id="CHEBI:78435"/>
        <dbReference type="EC" id="2.4.99.28"/>
    </reaction>
</comment>
<keyword evidence="5" id="KW-0645">Protease</keyword>
<dbReference type="AlphaFoldDB" id="A0A4Q9VLB9"/>
<accession>A0A4Q9VLB9</accession>
<evidence type="ECO:0000256" key="4">
    <source>
        <dbReference type="ARBA" id="ARBA00022645"/>
    </source>
</evidence>
<evidence type="ECO:0000256" key="5">
    <source>
        <dbReference type="ARBA" id="ARBA00022670"/>
    </source>
</evidence>
<keyword evidence="9" id="KW-0511">Multifunctional enzyme</keyword>
<feature type="domain" description="Penicillin-binding protein transpeptidase" evidence="13">
    <location>
        <begin position="318"/>
        <end position="541"/>
    </location>
</feature>
<feature type="domain" description="Penicillin-binding C-terminal" evidence="15">
    <location>
        <begin position="615"/>
        <end position="707"/>
    </location>
</feature>
<evidence type="ECO:0000256" key="3">
    <source>
        <dbReference type="ARBA" id="ARBA00007739"/>
    </source>
</evidence>
<evidence type="ECO:0000313" key="16">
    <source>
        <dbReference type="EMBL" id="TBW35374.1"/>
    </source>
</evidence>
<dbReference type="InterPro" id="IPR012338">
    <property type="entry name" value="Beta-lactam/transpept-like"/>
</dbReference>
<comment type="similarity">
    <text evidence="3">In the N-terminal section; belongs to the glycosyltransferase 51 family.</text>
</comment>
<evidence type="ECO:0000259" key="13">
    <source>
        <dbReference type="Pfam" id="PF00905"/>
    </source>
</evidence>
<evidence type="ECO:0000256" key="9">
    <source>
        <dbReference type="ARBA" id="ARBA00023268"/>
    </source>
</evidence>
<keyword evidence="4" id="KW-0121">Carboxypeptidase</keyword>
<dbReference type="RefSeq" id="WP_131310685.1">
    <property type="nucleotide sequence ID" value="NZ_SJFN01000026.1"/>
</dbReference>
<evidence type="ECO:0000256" key="8">
    <source>
        <dbReference type="ARBA" id="ARBA00022801"/>
    </source>
</evidence>
<dbReference type="GO" id="GO:0008658">
    <property type="term" value="F:penicillin binding"/>
    <property type="evidence" value="ECO:0007669"/>
    <property type="project" value="InterPro"/>
</dbReference>
<dbReference type="InterPro" id="IPR023346">
    <property type="entry name" value="Lysozyme-like_dom_sf"/>
</dbReference>
<evidence type="ECO:0000256" key="11">
    <source>
        <dbReference type="ARBA" id="ARBA00049902"/>
    </source>
</evidence>
<keyword evidence="8" id="KW-0378">Hydrolase</keyword>
<evidence type="ECO:0000259" key="15">
    <source>
        <dbReference type="Pfam" id="PF06832"/>
    </source>
</evidence>
<dbReference type="InterPro" id="IPR050396">
    <property type="entry name" value="Glycosyltr_51/Transpeptidase"/>
</dbReference>
<evidence type="ECO:0000259" key="14">
    <source>
        <dbReference type="Pfam" id="PF00912"/>
    </source>
</evidence>
<keyword evidence="12" id="KW-0812">Transmembrane</keyword>
<dbReference type="EC" id="2.4.99.28" evidence="10"/>
<dbReference type="InterPro" id="IPR011815">
    <property type="entry name" value="PBP_1c"/>
</dbReference>
<dbReference type="UniPathway" id="UPA00219"/>
<dbReference type="GO" id="GO:0030288">
    <property type="term" value="C:outer membrane-bounded periplasmic space"/>
    <property type="evidence" value="ECO:0007669"/>
    <property type="project" value="TreeGrafter"/>
</dbReference>
<comment type="caution">
    <text evidence="16">The sequence shown here is derived from an EMBL/GenBank/DDBJ whole genome shotgun (WGS) entry which is preliminary data.</text>
</comment>
<evidence type="ECO:0000256" key="2">
    <source>
        <dbReference type="ARBA" id="ARBA00007090"/>
    </source>
</evidence>
<feature type="domain" description="Glycosyl transferase family 51" evidence="14">
    <location>
        <begin position="73"/>
        <end position="239"/>
    </location>
</feature>
<sequence length="710" mass="76050">MAAEATRRRGWRRYAFAAYCAAVGALIAVGLGLGALSGAVDRLGPLDPRLAEVRSTVVLDREGRLLRPFVTDDGRWRLPVGVDDVDPRFLALLVAFEDSRFRDHAGVDPRAVVRAVGQSLLARRFVSGASTLTMQVARLMEPRETRDLAAKRAQVLRALDLERRWSKRQILDAYLGLAPYGGNLEGVRAASLAWFGKEPKRLSAAEAALLVALPQSPETRRPDRFPEAARRARDRVLERGLASGVLGADEVARARGEPVPTTRRPFPMIAPHLAEDLVAERPEARIHRATIDLRLQTTLERLLRDRAETSPAAQSAALLVIDNASGELLASVGGPDYFAASRSGSLDLTQAIRSPGSALKPFIYALAFENGLAHPETILEDRPARWGAWAPENFDQSFRGTVTARIALQQSLNMPAVEVLEAIGPQLLLSRLRNAGADLVMAEGAPTGLAVGLGGVGIRLSDLARLYSGLARGGETLPIVRRLGEPAAASDHRRLTEPVAAWYVADILRGAPPPLNAPAGRLAFKTGTSYGFRDAWAVGFDRRVTIAVWVGRPDGLPVPGLVGRVAAAPILFDALQRLGFDSEPIAAPAGVLRSSTVGLPPPLRHLRRDVPKTLAATTRVRLEIAFPPDGARIDLGLGLPRLAGLPAAPGPVALKAHGGVPPLTWLVDGRPVAESDSRRDILWTPEGAGFARLSVIDATGASASVRVRVE</sequence>
<keyword evidence="12" id="KW-1133">Transmembrane helix</keyword>
<keyword evidence="12" id="KW-0472">Membrane</keyword>
<dbReference type="EMBL" id="SJFN01000026">
    <property type="protein sequence ID" value="TBW35374.1"/>
    <property type="molecule type" value="Genomic_DNA"/>
</dbReference>
<dbReference type="Pfam" id="PF00905">
    <property type="entry name" value="Transpeptidase"/>
    <property type="match status" value="1"/>
</dbReference>
<proteinExistence type="inferred from homology"/>
<dbReference type="InterPro" id="IPR036950">
    <property type="entry name" value="PBP_transglycosylase"/>
</dbReference>
<dbReference type="SUPFAM" id="SSF56601">
    <property type="entry name" value="beta-lactamase/transpeptidase-like"/>
    <property type="match status" value="1"/>
</dbReference>
<evidence type="ECO:0000256" key="12">
    <source>
        <dbReference type="SAM" id="Phobius"/>
    </source>
</evidence>
<reference evidence="16 17" key="1">
    <citation type="submission" date="2019-02" db="EMBL/GenBank/DDBJ databases">
        <title>Siculibacillus lacustris gen. nov., sp. nov., a new rosette-forming bacterium isolated from a freshwater crater lake (Lake St. Ana, Romania).</title>
        <authorList>
            <person name="Felfoldi T."/>
            <person name="Marton Z."/>
            <person name="Szabo A."/>
            <person name="Mentes A."/>
            <person name="Boka K."/>
            <person name="Marialigeti K."/>
            <person name="Mathe I."/>
            <person name="Koncz M."/>
            <person name="Schumann P."/>
            <person name="Toth E."/>
        </authorList>
    </citation>
    <scope>NUCLEOTIDE SEQUENCE [LARGE SCALE GENOMIC DNA]</scope>
    <source>
        <strain evidence="16 17">SA-279</strain>
    </source>
</reference>
<comment type="similarity">
    <text evidence="2">In the C-terminal section; belongs to the transpeptidase family.</text>
</comment>
<dbReference type="InterPro" id="IPR001460">
    <property type="entry name" value="PCN-bd_Tpept"/>
</dbReference>
<evidence type="ECO:0000313" key="17">
    <source>
        <dbReference type="Proteomes" id="UP000292781"/>
    </source>
</evidence>
<evidence type="ECO:0000256" key="6">
    <source>
        <dbReference type="ARBA" id="ARBA00022676"/>
    </source>
</evidence>
<dbReference type="SUPFAM" id="SSF53955">
    <property type="entry name" value="Lysozyme-like"/>
    <property type="match status" value="1"/>
</dbReference>